<dbReference type="InterPro" id="IPR052715">
    <property type="entry name" value="RAYT_transposase"/>
</dbReference>
<dbReference type="PANTHER" id="PTHR36966:SF1">
    <property type="entry name" value="REP-ASSOCIATED TYROSINE TRANSPOSASE"/>
    <property type="match status" value="1"/>
</dbReference>
<dbReference type="EMBL" id="SJPL01000001">
    <property type="protein sequence ID" value="TWT71222.1"/>
    <property type="molecule type" value="Genomic_DNA"/>
</dbReference>
<evidence type="ECO:0000313" key="1">
    <source>
        <dbReference type="EMBL" id="TWT71222.1"/>
    </source>
</evidence>
<dbReference type="InterPro" id="IPR036515">
    <property type="entry name" value="Transposase_17_sf"/>
</dbReference>
<evidence type="ECO:0000313" key="2">
    <source>
        <dbReference type="Proteomes" id="UP000317238"/>
    </source>
</evidence>
<dbReference type="SUPFAM" id="SSF143422">
    <property type="entry name" value="Transposase IS200-like"/>
    <property type="match status" value="1"/>
</dbReference>
<proteinExistence type="predicted"/>
<dbReference type="GO" id="GO:0006313">
    <property type="term" value="P:DNA transposition"/>
    <property type="evidence" value="ECO:0007669"/>
    <property type="project" value="InterPro"/>
</dbReference>
<evidence type="ECO:0008006" key="3">
    <source>
        <dbReference type="Google" id="ProtNLM"/>
    </source>
</evidence>
<dbReference type="Proteomes" id="UP000317238">
    <property type="component" value="Unassembled WGS sequence"/>
</dbReference>
<dbReference type="Gene3D" id="3.30.70.1290">
    <property type="entry name" value="Transposase IS200-like"/>
    <property type="match status" value="1"/>
</dbReference>
<gene>
    <name evidence="1" type="ORF">Pan14r_35320</name>
</gene>
<sequence>MPQDDYLKRLSPGAYQGESWVHGSLTMGGRATGWLDPRFLYRFREILTHTGFRHRIACLVYCLMPDHVHMLWHGLAHDSDQRVAMSFFRKQTNLSLKRIGFRWQLQAYDRVLRDSEVEQTELQAIVEYIVRNPERAGLIDHDGFASYAYSGCLLPGFPDLRLFQEDSWPRLWRAFSYLKRTDLFHVADPKRG</sequence>
<accession>A0A5C5YD28</accession>
<dbReference type="OrthoDB" id="265394at2"/>
<dbReference type="AlphaFoldDB" id="A0A5C5YD28"/>
<dbReference type="PANTHER" id="PTHR36966">
    <property type="entry name" value="REP-ASSOCIATED TYROSINE TRANSPOSASE"/>
    <property type="match status" value="1"/>
</dbReference>
<reference evidence="1 2" key="1">
    <citation type="submission" date="2019-02" db="EMBL/GenBank/DDBJ databases">
        <title>Deep-cultivation of Planctomycetes and their phenomic and genomic characterization uncovers novel biology.</title>
        <authorList>
            <person name="Wiegand S."/>
            <person name="Jogler M."/>
            <person name="Boedeker C."/>
            <person name="Pinto D."/>
            <person name="Vollmers J."/>
            <person name="Rivas-Marin E."/>
            <person name="Kohn T."/>
            <person name="Peeters S.H."/>
            <person name="Heuer A."/>
            <person name="Rast P."/>
            <person name="Oberbeckmann S."/>
            <person name="Bunk B."/>
            <person name="Jeske O."/>
            <person name="Meyerdierks A."/>
            <person name="Storesund J.E."/>
            <person name="Kallscheuer N."/>
            <person name="Luecker S."/>
            <person name="Lage O.M."/>
            <person name="Pohl T."/>
            <person name="Merkel B.J."/>
            <person name="Hornburger P."/>
            <person name="Mueller R.-W."/>
            <person name="Bruemmer F."/>
            <person name="Labrenz M."/>
            <person name="Spormann A.M."/>
            <person name="Op Den Camp H."/>
            <person name="Overmann J."/>
            <person name="Amann R."/>
            <person name="Jetten M.S.M."/>
            <person name="Mascher T."/>
            <person name="Medema M.H."/>
            <person name="Devos D.P."/>
            <person name="Kaster A.-K."/>
            <person name="Ovreas L."/>
            <person name="Rohde M."/>
            <person name="Galperin M.Y."/>
            <person name="Jogler C."/>
        </authorList>
    </citation>
    <scope>NUCLEOTIDE SEQUENCE [LARGE SCALE GENOMIC DNA]</scope>
    <source>
        <strain evidence="1 2">Pan14r</strain>
    </source>
</reference>
<organism evidence="1 2">
    <name type="scientific">Crateriforma conspicua</name>
    <dbReference type="NCBI Taxonomy" id="2527996"/>
    <lineage>
        <taxon>Bacteria</taxon>
        <taxon>Pseudomonadati</taxon>
        <taxon>Planctomycetota</taxon>
        <taxon>Planctomycetia</taxon>
        <taxon>Planctomycetales</taxon>
        <taxon>Planctomycetaceae</taxon>
        <taxon>Crateriforma</taxon>
    </lineage>
</organism>
<dbReference type="GO" id="GO:0004803">
    <property type="term" value="F:transposase activity"/>
    <property type="evidence" value="ECO:0007669"/>
    <property type="project" value="InterPro"/>
</dbReference>
<keyword evidence="2" id="KW-1185">Reference proteome</keyword>
<protein>
    <recommendedName>
        <fullName evidence="3">Transposase IS200 like protein</fullName>
    </recommendedName>
</protein>
<comment type="caution">
    <text evidence="1">The sequence shown here is derived from an EMBL/GenBank/DDBJ whole genome shotgun (WGS) entry which is preliminary data.</text>
</comment>
<name>A0A5C5YD28_9PLAN</name>
<dbReference type="GO" id="GO:0043565">
    <property type="term" value="F:sequence-specific DNA binding"/>
    <property type="evidence" value="ECO:0007669"/>
    <property type="project" value="TreeGrafter"/>
</dbReference>
<dbReference type="RefSeq" id="WP_146439674.1">
    <property type="nucleotide sequence ID" value="NZ_SJPL01000001.1"/>
</dbReference>